<accession>A0A1G8KKU6</accession>
<feature type="binding site" evidence="11">
    <location>
        <position position="279"/>
    </location>
    <ligand>
        <name>Mg(2+)</name>
        <dbReference type="ChEBI" id="CHEBI:18420"/>
    </ligand>
</feature>
<evidence type="ECO:0000256" key="2">
    <source>
        <dbReference type="ARBA" id="ARBA00016337"/>
    </source>
</evidence>
<evidence type="ECO:0000256" key="4">
    <source>
        <dbReference type="ARBA" id="ARBA00022679"/>
    </source>
</evidence>
<dbReference type="SUPFAM" id="SSF143631">
    <property type="entry name" value="ApbE-like"/>
    <property type="match status" value="1"/>
</dbReference>
<name>A0A1G8KKU6_9RHOB</name>
<proteinExistence type="inferred from homology"/>
<sequence length="309" mass="32413">MISSLTRRRFLAISASAAAAPALASQPAAYWRGLALGAGASMQLAGLATDRAAPVFSAVEAELRRLEAIFSLHRRGSAIDRLNRDGRLDHPPAELLEVLTLAGRLHDVSGGAFDPTIQPLWELQAARAVSGYPAKAGELSEALKRTGWRHLRMDTRQIAFARPAMALTLNGIAQGYITDWVASLLHARGLHNILIDMGEIVASGTRSDGAAWVSGVARPDGRVIHKVQLRDRALATSSPSGTLLDPRGEVGHILHPETGLPAMGQGVVSVSAPRAALADGLSTACCLLSAEGAATAVTAFPDARLEVIA</sequence>
<evidence type="ECO:0000256" key="6">
    <source>
        <dbReference type="ARBA" id="ARBA00022827"/>
    </source>
</evidence>
<keyword evidence="13" id="KW-0449">Lipoprotein</keyword>
<dbReference type="InterPro" id="IPR006311">
    <property type="entry name" value="TAT_signal"/>
</dbReference>
<evidence type="ECO:0000256" key="3">
    <source>
        <dbReference type="ARBA" id="ARBA00022630"/>
    </source>
</evidence>
<evidence type="ECO:0000256" key="5">
    <source>
        <dbReference type="ARBA" id="ARBA00022723"/>
    </source>
</evidence>
<comment type="catalytic activity">
    <reaction evidence="9 10">
        <text>L-threonyl-[protein] + FAD = FMN-L-threonyl-[protein] + AMP + H(+)</text>
        <dbReference type="Rhea" id="RHEA:36847"/>
        <dbReference type="Rhea" id="RHEA-COMP:11060"/>
        <dbReference type="Rhea" id="RHEA-COMP:11061"/>
        <dbReference type="ChEBI" id="CHEBI:15378"/>
        <dbReference type="ChEBI" id="CHEBI:30013"/>
        <dbReference type="ChEBI" id="CHEBI:57692"/>
        <dbReference type="ChEBI" id="CHEBI:74257"/>
        <dbReference type="ChEBI" id="CHEBI:456215"/>
        <dbReference type="EC" id="2.7.1.180"/>
    </reaction>
</comment>
<keyword evidence="5 10" id="KW-0479">Metal-binding</keyword>
<evidence type="ECO:0000313" key="14">
    <source>
        <dbReference type="Proteomes" id="UP000199382"/>
    </source>
</evidence>
<organism evidence="13 14">
    <name type="scientific">Aliiruegeria lutimaris</name>
    <dbReference type="NCBI Taxonomy" id="571298"/>
    <lineage>
        <taxon>Bacteria</taxon>
        <taxon>Pseudomonadati</taxon>
        <taxon>Pseudomonadota</taxon>
        <taxon>Alphaproteobacteria</taxon>
        <taxon>Rhodobacterales</taxon>
        <taxon>Roseobacteraceae</taxon>
        <taxon>Aliiruegeria</taxon>
    </lineage>
</organism>
<evidence type="ECO:0000256" key="12">
    <source>
        <dbReference type="SAM" id="SignalP"/>
    </source>
</evidence>
<dbReference type="PIRSF" id="PIRSF006268">
    <property type="entry name" value="ApbE"/>
    <property type="match status" value="1"/>
</dbReference>
<dbReference type="InterPro" id="IPR003374">
    <property type="entry name" value="ApbE-like_sf"/>
</dbReference>
<gene>
    <name evidence="13" type="ORF">SAMN04488026_100320</name>
</gene>
<comment type="cofactor">
    <cofactor evidence="11">
        <name>Mg(2+)</name>
        <dbReference type="ChEBI" id="CHEBI:18420"/>
    </cofactor>
    <cofactor evidence="11">
        <name>Mn(2+)</name>
        <dbReference type="ChEBI" id="CHEBI:29035"/>
    </cofactor>
    <text evidence="11">Magnesium. Can also use manganese.</text>
</comment>
<dbReference type="Proteomes" id="UP000199382">
    <property type="component" value="Unassembled WGS sequence"/>
</dbReference>
<dbReference type="AlphaFoldDB" id="A0A1G8KKU6"/>
<keyword evidence="12" id="KW-0732">Signal</keyword>
<dbReference type="EC" id="2.7.1.180" evidence="1 10"/>
<keyword evidence="14" id="KW-1185">Reference proteome</keyword>
<keyword evidence="3 10" id="KW-0285">Flavoprotein</keyword>
<evidence type="ECO:0000256" key="1">
    <source>
        <dbReference type="ARBA" id="ARBA00011955"/>
    </source>
</evidence>
<dbReference type="Gene3D" id="3.10.520.10">
    <property type="entry name" value="ApbE-like domains"/>
    <property type="match status" value="1"/>
</dbReference>
<feature type="chain" id="PRO_5039943359" description="FAD:protein FMN transferase" evidence="12">
    <location>
        <begin position="25"/>
        <end position="309"/>
    </location>
</feature>
<keyword evidence="6 10" id="KW-0274">FAD</keyword>
<keyword evidence="4 10" id="KW-0808">Transferase</keyword>
<reference evidence="13 14" key="1">
    <citation type="submission" date="2016-10" db="EMBL/GenBank/DDBJ databases">
        <authorList>
            <person name="de Groot N.N."/>
        </authorList>
    </citation>
    <scope>NUCLEOTIDE SEQUENCE [LARGE SCALE GENOMIC DNA]</scope>
    <source>
        <strain evidence="13 14">DSM 25294</strain>
    </source>
</reference>
<dbReference type="STRING" id="571298.SAMN04488026_100320"/>
<evidence type="ECO:0000256" key="8">
    <source>
        <dbReference type="ARBA" id="ARBA00031306"/>
    </source>
</evidence>
<comment type="similarity">
    <text evidence="10">Belongs to the ApbE family.</text>
</comment>
<dbReference type="GO" id="GO:0046872">
    <property type="term" value="F:metal ion binding"/>
    <property type="evidence" value="ECO:0007669"/>
    <property type="project" value="UniProtKB-UniRule"/>
</dbReference>
<evidence type="ECO:0000256" key="7">
    <source>
        <dbReference type="ARBA" id="ARBA00022842"/>
    </source>
</evidence>
<dbReference type="PANTHER" id="PTHR30040:SF2">
    <property type="entry name" value="FAD:PROTEIN FMN TRANSFERASE"/>
    <property type="match status" value="1"/>
</dbReference>
<dbReference type="PROSITE" id="PS51318">
    <property type="entry name" value="TAT"/>
    <property type="match status" value="1"/>
</dbReference>
<evidence type="ECO:0000256" key="11">
    <source>
        <dbReference type="PIRSR" id="PIRSR006268-2"/>
    </source>
</evidence>
<feature type="binding site" evidence="11">
    <location>
        <position position="283"/>
    </location>
    <ligand>
        <name>Mg(2+)</name>
        <dbReference type="ChEBI" id="CHEBI:18420"/>
    </ligand>
</feature>
<dbReference type="PANTHER" id="PTHR30040">
    <property type="entry name" value="THIAMINE BIOSYNTHESIS LIPOPROTEIN APBE"/>
    <property type="match status" value="1"/>
</dbReference>
<evidence type="ECO:0000313" key="13">
    <source>
        <dbReference type="EMBL" id="SDI44034.1"/>
    </source>
</evidence>
<protein>
    <recommendedName>
        <fullName evidence="2 10">FAD:protein FMN transferase</fullName>
        <ecNumber evidence="1 10">2.7.1.180</ecNumber>
    </recommendedName>
    <alternativeName>
        <fullName evidence="8 10">Flavin transferase</fullName>
    </alternativeName>
</protein>
<keyword evidence="7 10" id="KW-0460">Magnesium</keyword>
<evidence type="ECO:0000256" key="10">
    <source>
        <dbReference type="PIRNR" id="PIRNR006268"/>
    </source>
</evidence>
<dbReference type="Pfam" id="PF02424">
    <property type="entry name" value="ApbE"/>
    <property type="match status" value="1"/>
</dbReference>
<evidence type="ECO:0000256" key="9">
    <source>
        <dbReference type="ARBA" id="ARBA00048540"/>
    </source>
</evidence>
<dbReference type="InterPro" id="IPR024932">
    <property type="entry name" value="ApbE"/>
</dbReference>
<dbReference type="GO" id="GO:0016740">
    <property type="term" value="F:transferase activity"/>
    <property type="evidence" value="ECO:0007669"/>
    <property type="project" value="UniProtKB-UniRule"/>
</dbReference>
<feature type="binding site" evidence="11">
    <location>
        <position position="171"/>
    </location>
    <ligand>
        <name>Mg(2+)</name>
        <dbReference type="ChEBI" id="CHEBI:18420"/>
    </ligand>
</feature>
<dbReference type="RefSeq" id="WP_244520582.1">
    <property type="nucleotide sequence ID" value="NZ_FNEK01000003.1"/>
</dbReference>
<feature type="signal peptide" evidence="12">
    <location>
        <begin position="1"/>
        <end position="24"/>
    </location>
</feature>
<dbReference type="EMBL" id="FNEK01000003">
    <property type="protein sequence ID" value="SDI44034.1"/>
    <property type="molecule type" value="Genomic_DNA"/>
</dbReference>